<keyword evidence="10" id="KW-1185">Reference proteome</keyword>
<feature type="region of interest" description="Disordered" evidence="7">
    <location>
        <begin position="413"/>
        <end position="475"/>
    </location>
</feature>
<sequence length="714" mass="80510">MSSHYKGQSLIPGNADPHNLQEGSSQAADGRENCGKTDYDLADGLENGCNGEEAESGFDEISQDWNEEIGSLTDDVLTSEEINGQCENNKADDLENTDSANNKKNNESSKSRHPKHLHHHLSWKNALRKAQSLPDPWEKFHIDDSCPTEVAIRHRYNALKKSWVKDEVRIKMEFLPFDQGAMRECFRLKKLSNFSKHMNWKHAANYVAKRYMEQVPRNVYFDDVRLQMDAKLWGEEYNRYNPPKKVDIFQVYVIEMKEREDSPLFHLEHFIEGKYIKYNSNSGFVRQDETLRCTPQAFSHFTFERSGHQLIVVDIQGVGDLYTDPQIHTSDGKGYGDANLGPRGMALFFSSHKCNRICESLGLSPFDLSPKEIDRLDQALRNIQESTTVLKNSELCTSPGRKISSTIYDMTEYLAQSPPPSPSISEPDSPRSSLSSSSGLLSGYSRQLSDSQSDSSETESDQSDVFTENEDEEVRELFPESMMRKASSVFAEVALLEKLQLEAAEQQKREKSVSILGQVHLEFAKCNEIGRFTNNEPQMDCALFHLEQSAACGDLQALVAMAEIYLQLPHDLLAAVTVQESDEATNRGVEYMLKAATLGDRQAMVYMAKAYETGNGLGSQRERSWLDAVKWYQRAIDIVDEDGDPHPLHTDPNYALTAAQARLYQQGGYGLDKDPQTAGEMYSAAGDLAIASMKGKMANKYYVMAEEAWAELEE</sequence>
<evidence type="ECO:0000256" key="5">
    <source>
        <dbReference type="ARBA" id="ARBA00022840"/>
    </source>
</evidence>
<dbReference type="Proteomes" id="UP001159427">
    <property type="component" value="Unassembled WGS sequence"/>
</dbReference>
<comment type="subunit">
    <text evidence="6">Monomer or homodimer.</text>
</comment>
<dbReference type="InterPro" id="IPR051852">
    <property type="entry name" value="Alpha-type_PK"/>
</dbReference>
<keyword evidence="6" id="KW-0106">Calcium</keyword>
<dbReference type="InterPro" id="IPR011009">
    <property type="entry name" value="Kinase-like_dom_sf"/>
</dbReference>
<dbReference type="SUPFAM" id="SSF81901">
    <property type="entry name" value="HCP-like"/>
    <property type="match status" value="1"/>
</dbReference>
<dbReference type="PIRSF" id="PIRSF038139">
    <property type="entry name" value="Elongation_factor_2_kinase"/>
    <property type="match status" value="1"/>
</dbReference>
<proteinExistence type="inferred from homology"/>
<accession>A0ABN8RW36</accession>
<gene>
    <name evidence="9" type="ORF">PEVE_00014636</name>
</gene>
<evidence type="ECO:0000313" key="9">
    <source>
        <dbReference type="EMBL" id="CAH3183039.1"/>
    </source>
</evidence>
<feature type="compositionally biased region" description="Acidic residues" evidence="7">
    <location>
        <begin position="456"/>
        <end position="474"/>
    </location>
</feature>
<feature type="domain" description="Alpha-type protein kinase" evidence="8">
    <location>
        <begin position="155"/>
        <end position="366"/>
    </location>
</feature>
<evidence type="ECO:0000256" key="4">
    <source>
        <dbReference type="ARBA" id="ARBA00022777"/>
    </source>
</evidence>
<name>A0ABN8RW36_9CNID</name>
<dbReference type="EMBL" id="CALNXI010002104">
    <property type="protein sequence ID" value="CAH3183039.1"/>
    <property type="molecule type" value="Genomic_DNA"/>
</dbReference>
<comment type="caution">
    <text evidence="9">The sequence shown here is derived from an EMBL/GenBank/DDBJ whole genome shotgun (WGS) entry which is preliminary data.</text>
</comment>
<feature type="compositionally biased region" description="Low complexity" evidence="7">
    <location>
        <begin position="423"/>
        <end position="455"/>
    </location>
</feature>
<dbReference type="PANTHER" id="PTHR45992:SF2">
    <property type="entry name" value="EUKARYOTIC ELONGATION FACTOR 2 KINASE"/>
    <property type="match status" value="1"/>
</dbReference>
<dbReference type="Gene3D" id="3.30.200.20">
    <property type="entry name" value="Phosphorylase Kinase, domain 1"/>
    <property type="match status" value="1"/>
</dbReference>
<dbReference type="Pfam" id="PF02816">
    <property type="entry name" value="Alpha_kinase"/>
    <property type="match status" value="1"/>
</dbReference>
<keyword evidence="1 6" id="KW-0723">Serine/threonine-protein kinase</keyword>
<evidence type="ECO:0000256" key="7">
    <source>
        <dbReference type="SAM" id="MobiDB-lite"/>
    </source>
</evidence>
<protein>
    <recommendedName>
        <fullName evidence="6">Eukaryotic elongation factor 2 kinase</fullName>
        <ecNumber evidence="6">2.7.11.20</ecNumber>
    </recommendedName>
</protein>
<keyword evidence="2 6" id="KW-0808">Transferase</keyword>
<evidence type="ECO:0000256" key="3">
    <source>
        <dbReference type="ARBA" id="ARBA00022741"/>
    </source>
</evidence>
<dbReference type="SMART" id="SM00811">
    <property type="entry name" value="Alpha_kinase"/>
    <property type="match status" value="1"/>
</dbReference>
<evidence type="ECO:0000313" key="10">
    <source>
        <dbReference type="Proteomes" id="UP001159427"/>
    </source>
</evidence>
<dbReference type="PANTHER" id="PTHR45992">
    <property type="entry name" value="EUKARYOTIC ELONGATION FACTOR 2 KINASE-RELATED"/>
    <property type="match status" value="1"/>
</dbReference>
<dbReference type="InterPro" id="IPR004166">
    <property type="entry name" value="a-kinase_dom"/>
</dbReference>
<comment type="activity regulation">
    <text evidence="6">Undergoes calcium/calmodulin-dependent intramolecular autophosphorylation, and this results in it becoming partially calcium/calmodulin-independent.</text>
</comment>
<keyword evidence="3 6" id="KW-0547">Nucleotide-binding</keyword>
<evidence type="ECO:0000256" key="6">
    <source>
        <dbReference type="PIRNR" id="PIRNR038139"/>
    </source>
</evidence>
<dbReference type="InterPro" id="IPR017400">
    <property type="entry name" value="eEF-2K"/>
</dbReference>
<feature type="compositionally biased region" description="Basic residues" evidence="7">
    <location>
        <begin position="111"/>
        <end position="122"/>
    </location>
</feature>
<reference evidence="9 10" key="1">
    <citation type="submission" date="2022-05" db="EMBL/GenBank/DDBJ databases">
        <authorList>
            <consortium name="Genoscope - CEA"/>
            <person name="William W."/>
        </authorList>
    </citation>
    <scope>NUCLEOTIDE SEQUENCE [LARGE SCALE GENOMIC DNA]</scope>
</reference>
<evidence type="ECO:0000259" key="8">
    <source>
        <dbReference type="PROSITE" id="PS51158"/>
    </source>
</evidence>
<evidence type="ECO:0000256" key="2">
    <source>
        <dbReference type="ARBA" id="ARBA00022679"/>
    </source>
</evidence>
<dbReference type="EC" id="2.7.11.20" evidence="6"/>
<dbReference type="Gene3D" id="1.25.40.10">
    <property type="entry name" value="Tetratricopeptide repeat domain"/>
    <property type="match status" value="1"/>
</dbReference>
<dbReference type="Gene3D" id="3.20.200.10">
    <property type="entry name" value="MHCK/EF2 kinase"/>
    <property type="match status" value="1"/>
</dbReference>
<organism evidence="9 10">
    <name type="scientific">Porites evermanni</name>
    <dbReference type="NCBI Taxonomy" id="104178"/>
    <lineage>
        <taxon>Eukaryota</taxon>
        <taxon>Metazoa</taxon>
        <taxon>Cnidaria</taxon>
        <taxon>Anthozoa</taxon>
        <taxon>Hexacorallia</taxon>
        <taxon>Scleractinia</taxon>
        <taxon>Fungiina</taxon>
        <taxon>Poritidae</taxon>
        <taxon>Porites</taxon>
    </lineage>
</organism>
<dbReference type="PROSITE" id="PS51158">
    <property type="entry name" value="ALPHA_KINASE"/>
    <property type="match status" value="1"/>
</dbReference>
<dbReference type="InterPro" id="IPR047588">
    <property type="entry name" value="eEF2K_a_kinase_dom"/>
</dbReference>
<comment type="similarity">
    <text evidence="6">Belongs to the protein kinase superfamily. Alpha-type protein kinase family.</text>
</comment>
<feature type="region of interest" description="Disordered" evidence="7">
    <location>
        <begin position="1"/>
        <end position="58"/>
    </location>
</feature>
<keyword evidence="6" id="KW-0112">Calmodulin-binding</keyword>
<keyword evidence="4 6" id="KW-0418">Kinase</keyword>
<dbReference type="InterPro" id="IPR011990">
    <property type="entry name" value="TPR-like_helical_dom_sf"/>
</dbReference>
<feature type="compositionally biased region" description="Basic and acidic residues" evidence="7">
    <location>
        <begin position="29"/>
        <end position="39"/>
    </location>
</feature>
<dbReference type="CDD" id="cd16967">
    <property type="entry name" value="Alpha_kinase_eEF2K"/>
    <property type="match status" value="1"/>
</dbReference>
<comment type="catalytic activity">
    <reaction evidence="6">
        <text>[translation elongation factor 2] + ATP = [translation elongation factor 2]-phosphate + ADP + H(+)</text>
        <dbReference type="Rhea" id="RHEA:21436"/>
        <dbReference type="Rhea" id="RHEA-COMP:11268"/>
        <dbReference type="Rhea" id="RHEA-COMP:11269"/>
        <dbReference type="ChEBI" id="CHEBI:15378"/>
        <dbReference type="ChEBI" id="CHEBI:30616"/>
        <dbReference type="ChEBI" id="CHEBI:43176"/>
        <dbReference type="ChEBI" id="CHEBI:68546"/>
        <dbReference type="ChEBI" id="CHEBI:456216"/>
        <dbReference type="EC" id="2.7.11.20"/>
    </reaction>
</comment>
<dbReference type="SUPFAM" id="SSF56112">
    <property type="entry name" value="Protein kinase-like (PK-like)"/>
    <property type="match status" value="1"/>
</dbReference>
<keyword evidence="5 6" id="KW-0067">ATP-binding</keyword>
<feature type="region of interest" description="Disordered" evidence="7">
    <location>
        <begin position="85"/>
        <end position="123"/>
    </location>
</feature>
<evidence type="ECO:0000256" key="1">
    <source>
        <dbReference type="ARBA" id="ARBA00022527"/>
    </source>
</evidence>